<sequence length="172" mass="18940">MAASISRRRACLPMHFLRIFPHKSHLFLSPVPKPHSSSRSCSSGGSLLSHLHKRGVIQNSFPEDAAQDALPELVRSAPQSVYCGFDPTADSLHVGTCSPSSACCTSEAPGITSWLYSEVPRRKSATQREKHRERSAVRGRRGREHALHTGKPAEDIHNHELTFTTAGRIWAP</sequence>
<gene>
    <name evidence="3" type="ORF">WMY93_022849</name>
</gene>
<dbReference type="PANTHER" id="PTHR11766:SF0">
    <property type="entry name" value="TYROSINE--TRNA LIGASE, MITOCHONDRIAL"/>
    <property type="match status" value="1"/>
</dbReference>
<evidence type="ECO:0000256" key="2">
    <source>
        <dbReference type="SAM" id="MobiDB-lite"/>
    </source>
</evidence>
<evidence type="ECO:0000256" key="1">
    <source>
        <dbReference type="ARBA" id="ARBA00048248"/>
    </source>
</evidence>
<reference evidence="4" key="1">
    <citation type="submission" date="2024-04" db="EMBL/GenBank/DDBJ databases">
        <title>Salinicola lusitanus LLJ914,a marine bacterium isolated from the Okinawa Trough.</title>
        <authorList>
            <person name="Li J."/>
        </authorList>
    </citation>
    <scope>NUCLEOTIDE SEQUENCE [LARGE SCALE GENOMIC DNA]</scope>
</reference>
<dbReference type="EMBL" id="JBBPFD010000017">
    <property type="protein sequence ID" value="KAK7890886.1"/>
    <property type="molecule type" value="Genomic_DNA"/>
</dbReference>
<dbReference type="GO" id="GO:0005739">
    <property type="term" value="C:mitochondrion"/>
    <property type="evidence" value="ECO:0007669"/>
    <property type="project" value="TreeGrafter"/>
</dbReference>
<dbReference type="SUPFAM" id="SSF52374">
    <property type="entry name" value="Nucleotidylyl transferase"/>
    <property type="match status" value="1"/>
</dbReference>
<evidence type="ECO:0000313" key="3">
    <source>
        <dbReference type="EMBL" id="KAK7890886.1"/>
    </source>
</evidence>
<keyword evidence="4" id="KW-1185">Reference proteome</keyword>
<dbReference type="GO" id="GO:0004831">
    <property type="term" value="F:tyrosine-tRNA ligase activity"/>
    <property type="evidence" value="ECO:0007669"/>
    <property type="project" value="UniProtKB-EC"/>
</dbReference>
<comment type="caution">
    <text evidence="3">The sequence shown here is derived from an EMBL/GenBank/DDBJ whole genome shotgun (WGS) entry which is preliminary data.</text>
</comment>
<feature type="compositionally biased region" description="Basic and acidic residues" evidence="2">
    <location>
        <begin position="126"/>
        <end position="136"/>
    </location>
</feature>
<comment type="catalytic activity">
    <reaction evidence="1">
        <text>tRNA(Tyr) + L-tyrosine + ATP = L-tyrosyl-tRNA(Tyr) + AMP + diphosphate + H(+)</text>
        <dbReference type="Rhea" id="RHEA:10220"/>
        <dbReference type="Rhea" id="RHEA-COMP:9706"/>
        <dbReference type="Rhea" id="RHEA-COMP:9707"/>
        <dbReference type="ChEBI" id="CHEBI:15378"/>
        <dbReference type="ChEBI" id="CHEBI:30616"/>
        <dbReference type="ChEBI" id="CHEBI:33019"/>
        <dbReference type="ChEBI" id="CHEBI:58315"/>
        <dbReference type="ChEBI" id="CHEBI:78442"/>
        <dbReference type="ChEBI" id="CHEBI:78536"/>
        <dbReference type="ChEBI" id="CHEBI:456215"/>
        <dbReference type="EC" id="6.1.1.1"/>
    </reaction>
</comment>
<dbReference type="PANTHER" id="PTHR11766">
    <property type="entry name" value="TYROSYL-TRNA SYNTHETASE"/>
    <property type="match status" value="1"/>
</dbReference>
<protein>
    <recommendedName>
        <fullName evidence="5">Tyrosine--tRNA ligase</fullName>
    </recommendedName>
</protein>
<evidence type="ECO:0000313" key="4">
    <source>
        <dbReference type="Proteomes" id="UP001460270"/>
    </source>
</evidence>
<name>A0AAW0N4B1_9GOBI</name>
<dbReference type="GO" id="GO:0005829">
    <property type="term" value="C:cytosol"/>
    <property type="evidence" value="ECO:0007669"/>
    <property type="project" value="TreeGrafter"/>
</dbReference>
<dbReference type="Gene3D" id="3.40.50.620">
    <property type="entry name" value="HUPs"/>
    <property type="match status" value="1"/>
</dbReference>
<accession>A0AAW0N4B1</accession>
<dbReference type="InterPro" id="IPR014729">
    <property type="entry name" value="Rossmann-like_a/b/a_fold"/>
</dbReference>
<dbReference type="Proteomes" id="UP001460270">
    <property type="component" value="Unassembled WGS sequence"/>
</dbReference>
<feature type="region of interest" description="Disordered" evidence="2">
    <location>
        <begin position="122"/>
        <end position="150"/>
    </location>
</feature>
<evidence type="ECO:0008006" key="5">
    <source>
        <dbReference type="Google" id="ProtNLM"/>
    </source>
</evidence>
<dbReference type="InterPro" id="IPR024088">
    <property type="entry name" value="Tyr-tRNA-ligase_bac-type"/>
</dbReference>
<dbReference type="AlphaFoldDB" id="A0AAW0N4B1"/>
<dbReference type="GO" id="GO:0043039">
    <property type="term" value="P:tRNA aminoacylation"/>
    <property type="evidence" value="ECO:0007669"/>
    <property type="project" value="TreeGrafter"/>
</dbReference>
<organism evidence="3 4">
    <name type="scientific">Mugilogobius chulae</name>
    <name type="common">yellowstripe goby</name>
    <dbReference type="NCBI Taxonomy" id="88201"/>
    <lineage>
        <taxon>Eukaryota</taxon>
        <taxon>Metazoa</taxon>
        <taxon>Chordata</taxon>
        <taxon>Craniata</taxon>
        <taxon>Vertebrata</taxon>
        <taxon>Euteleostomi</taxon>
        <taxon>Actinopterygii</taxon>
        <taxon>Neopterygii</taxon>
        <taxon>Teleostei</taxon>
        <taxon>Neoteleostei</taxon>
        <taxon>Acanthomorphata</taxon>
        <taxon>Gobiaria</taxon>
        <taxon>Gobiiformes</taxon>
        <taxon>Gobioidei</taxon>
        <taxon>Gobiidae</taxon>
        <taxon>Gobionellinae</taxon>
        <taxon>Mugilogobius</taxon>
    </lineage>
</organism>
<proteinExistence type="predicted"/>